<dbReference type="InterPro" id="IPR029063">
    <property type="entry name" value="SAM-dependent_MTases_sf"/>
</dbReference>
<gene>
    <name evidence="2" type="ORF">PG996_003203</name>
</gene>
<evidence type="ECO:0000259" key="1">
    <source>
        <dbReference type="Pfam" id="PF08241"/>
    </source>
</evidence>
<proteinExistence type="predicted"/>
<name>A0ABR1W0M9_9PEZI</name>
<evidence type="ECO:0000313" key="2">
    <source>
        <dbReference type="EMBL" id="KAK8077033.1"/>
    </source>
</evidence>
<evidence type="ECO:0000313" key="3">
    <source>
        <dbReference type="Proteomes" id="UP001446871"/>
    </source>
</evidence>
<comment type="caution">
    <text evidence="2">The sequence shown here is derived from an EMBL/GenBank/DDBJ whole genome shotgun (WGS) entry which is preliminary data.</text>
</comment>
<dbReference type="Pfam" id="PF08241">
    <property type="entry name" value="Methyltransf_11"/>
    <property type="match status" value="1"/>
</dbReference>
<sequence length="280" mass="31045">MATPFVPKQAIPFDGALLQELQGNVSDNIALDLLKDLPALSSSSVIHDNGCGYGAVTMAVMASKPPKGIHIHATDINPMFMAQLQAKLAENTDWPVETENMDACALTFPDNIFDLSMTTFVFSGLEDDVAAASQIRRTLKPGGTGVIAVWKEMAWHTALENAHHKTRGADEPMAPFLSKTWYKKEKVQQVTRDAGWADADIEFVEKAAWLDLGEDLKRWVTLAWSFLAMPVGGWKQRDEDKWDEAIDSIVQELRQGPLKVEDGVHKIRMIADVSLMKKPE</sequence>
<accession>A0ABR1W0M9</accession>
<dbReference type="InterPro" id="IPR013216">
    <property type="entry name" value="Methyltransf_11"/>
</dbReference>
<dbReference type="Gene3D" id="3.40.50.150">
    <property type="entry name" value="Vaccinia Virus protein VP39"/>
    <property type="match status" value="1"/>
</dbReference>
<organism evidence="2 3">
    <name type="scientific">Apiospora saccharicola</name>
    <dbReference type="NCBI Taxonomy" id="335842"/>
    <lineage>
        <taxon>Eukaryota</taxon>
        <taxon>Fungi</taxon>
        <taxon>Dikarya</taxon>
        <taxon>Ascomycota</taxon>
        <taxon>Pezizomycotina</taxon>
        <taxon>Sordariomycetes</taxon>
        <taxon>Xylariomycetidae</taxon>
        <taxon>Amphisphaeriales</taxon>
        <taxon>Apiosporaceae</taxon>
        <taxon>Apiospora</taxon>
    </lineage>
</organism>
<dbReference type="SUPFAM" id="SSF53335">
    <property type="entry name" value="S-adenosyl-L-methionine-dependent methyltransferases"/>
    <property type="match status" value="1"/>
</dbReference>
<reference evidence="2 3" key="1">
    <citation type="submission" date="2023-01" db="EMBL/GenBank/DDBJ databases">
        <title>Analysis of 21 Apiospora genomes using comparative genomics revels a genus with tremendous synthesis potential of carbohydrate active enzymes and secondary metabolites.</title>
        <authorList>
            <person name="Sorensen T."/>
        </authorList>
    </citation>
    <scope>NUCLEOTIDE SEQUENCE [LARGE SCALE GENOMIC DNA]</scope>
    <source>
        <strain evidence="2 3">CBS 83171</strain>
    </source>
</reference>
<protein>
    <recommendedName>
        <fullName evidence="1">Methyltransferase type 11 domain-containing protein</fullName>
    </recommendedName>
</protein>
<keyword evidence="3" id="KW-1185">Reference proteome</keyword>
<dbReference type="EMBL" id="JAQQWM010000002">
    <property type="protein sequence ID" value="KAK8077033.1"/>
    <property type="molecule type" value="Genomic_DNA"/>
</dbReference>
<feature type="domain" description="Methyltransferase type 11" evidence="1">
    <location>
        <begin position="48"/>
        <end position="146"/>
    </location>
</feature>
<dbReference type="Proteomes" id="UP001446871">
    <property type="component" value="Unassembled WGS sequence"/>
</dbReference>
<dbReference type="CDD" id="cd02440">
    <property type="entry name" value="AdoMet_MTases"/>
    <property type="match status" value="1"/>
</dbReference>